<evidence type="ECO:0000259" key="1">
    <source>
        <dbReference type="Pfam" id="PF15648"/>
    </source>
</evidence>
<dbReference type="InterPro" id="IPR028904">
    <property type="entry name" value="Tox-REase-5_dom"/>
</dbReference>
<name>W1IXZ3_9GAMM</name>
<dbReference type="Proteomes" id="UP000019197">
    <property type="component" value="Unassembled WGS sequence"/>
</dbReference>
<accession>W1IXZ3</accession>
<evidence type="ECO:0000313" key="2">
    <source>
        <dbReference type="EMBL" id="CDL82471.1"/>
    </source>
</evidence>
<sequence length="200" mass="22023">MPVIALPAILGAAEYAASALAGILLGVGVGIGVDELTKDKEDEKDKAESDTKVITSSRTECEKCPAIGKVVMVWESTNGRSASAITYQAAIAKTIYDANLSRIESWDCLGVNFDGWQPYSCLFLEAKAKYDSFFKNGRPMDWWANGHLSMISQAERQQMVCSSLNSIPNSHWHFLQPVSFAYYARALSKFPNIKVFNTPL</sequence>
<protein>
    <recommendedName>
        <fullName evidence="1">Tox-REase-5 domain-containing protein</fullName>
    </recommendedName>
</protein>
<organism evidence="2 3">
    <name type="scientific">Xenorhabdus cabanillasii JM26</name>
    <dbReference type="NCBI Taxonomy" id="1427517"/>
    <lineage>
        <taxon>Bacteria</taxon>
        <taxon>Pseudomonadati</taxon>
        <taxon>Pseudomonadota</taxon>
        <taxon>Gammaproteobacteria</taxon>
        <taxon>Enterobacterales</taxon>
        <taxon>Morganellaceae</taxon>
        <taxon>Xenorhabdus</taxon>
    </lineage>
</organism>
<evidence type="ECO:0000313" key="3">
    <source>
        <dbReference type="Proteomes" id="UP000019197"/>
    </source>
</evidence>
<dbReference type="Pfam" id="PF15648">
    <property type="entry name" value="Tox-REase-5"/>
    <property type="match status" value="1"/>
</dbReference>
<dbReference type="RefSeq" id="WP_306414908.1">
    <property type="nucleotide sequence ID" value="NZ_CAWLVK010000076.1"/>
</dbReference>
<reference evidence="2 3" key="1">
    <citation type="submission" date="2013-11" db="EMBL/GenBank/DDBJ databases">
        <title>Draft genome sequence and annotation of the entomopathogenic bacterium, Xenorhabdus cabanillasi strain JM26.</title>
        <authorList>
            <person name="Gualtieri M."/>
            <person name="Ogier J.C."/>
            <person name="Pages S."/>
            <person name="Givaudan A."/>
            <person name="Gaudriault S."/>
        </authorList>
    </citation>
    <scope>NUCLEOTIDE SEQUENCE [LARGE SCALE GENOMIC DNA]</scope>
    <source>
        <strain evidence="2 3">JM26</strain>
    </source>
</reference>
<proteinExistence type="predicted"/>
<dbReference type="EMBL" id="CBXE010000076">
    <property type="protein sequence ID" value="CDL82471.1"/>
    <property type="molecule type" value="Genomic_DNA"/>
</dbReference>
<comment type="caution">
    <text evidence="2">The sequence shown here is derived from an EMBL/GenBank/DDBJ whole genome shotgun (WGS) entry which is preliminary data.</text>
</comment>
<feature type="domain" description="Tox-REase-5" evidence="1">
    <location>
        <begin position="84"/>
        <end position="177"/>
    </location>
</feature>
<gene>
    <name evidence="2" type="ORF">XCR1_1670002</name>
</gene>
<dbReference type="AlphaFoldDB" id="W1IXZ3"/>